<dbReference type="OrthoDB" id="9761989at2"/>
<comment type="similarity">
    <text evidence="1">Belongs to the ATP-dependent AMP-binding enzyme family.</text>
</comment>
<dbReference type="PROSITE" id="PS00455">
    <property type="entry name" value="AMP_BINDING"/>
    <property type="match status" value="1"/>
</dbReference>
<dbReference type="InterPro" id="IPR000873">
    <property type="entry name" value="AMP-dep_synth/lig_dom"/>
</dbReference>
<protein>
    <submittedName>
        <fullName evidence="5">AMP-binding protein</fullName>
    </submittedName>
</protein>
<comment type="caution">
    <text evidence="5">The sequence shown here is derived from an EMBL/GenBank/DDBJ whole genome shotgun (WGS) entry which is preliminary data.</text>
</comment>
<dbReference type="InterPro" id="IPR045851">
    <property type="entry name" value="AMP-bd_C_sf"/>
</dbReference>
<name>A0A5C9A2Y4_9GAMM</name>
<evidence type="ECO:0000259" key="4">
    <source>
        <dbReference type="Pfam" id="PF13193"/>
    </source>
</evidence>
<gene>
    <name evidence="5" type="ORF">FVW59_00525</name>
</gene>
<keyword evidence="6" id="KW-1185">Reference proteome</keyword>
<dbReference type="Pfam" id="PF13193">
    <property type="entry name" value="AMP-binding_C"/>
    <property type="match status" value="1"/>
</dbReference>
<organism evidence="5 6">
    <name type="scientific">Parahaliea aestuarii</name>
    <dbReference type="NCBI Taxonomy" id="1852021"/>
    <lineage>
        <taxon>Bacteria</taxon>
        <taxon>Pseudomonadati</taxon>
        <taxon>Pseudomonadota</taxon>
        <taxon>Gammaproteobacteria</taxon>
        <taxon>Cellvibrionales</taxon>
        <taxon>Halieaceae</taxon>
        <taxon>Parahaliea</taxon>
    </lineage>
</organism>
<dbReference type="Gene3D" id="3.40.50.12780">
    <property type="entry name" value="N-terminal domain of ligase-like"/>
    <property type="match status" value="1"/>
</dbReference>
<evidence type="ECO:0000313" key="5">
    <source>
        <dbReference type="EMBL" id="TXS94439.1"/>
    </source>
</evidence>
<dbReference type="PANTHER" id="PTHR43201">
    <property type="entry name" value="ACYL-COA SYNTHETASE"/>
    <property type="match status" value="1"/>
</dbReference>
<dbReference type="SUPFAM" id="SSF56801">
    <property type="entry name" value="Acetyl-CoA synthetase-like"/>
    <property type="match status" value="1"/>
</dbReference>
<keyword evidence="2" id="KW-0436">Ligase</keyword>
<dbReference type="Pfam" id="PF00501">
    <property type="entry name" value="AMP-binding"/>
    <property type="match status" value="1"/>
</dbReference>
<evidence type="ECO:0000256" key="1">
    <source>
        <dbReference type="ARBA" id="ARBA00006432"/>
    </source>
</evidence>
<dbReference type="InterPro" id="IPR020845">
    <property type="entry name" value="AMP-binding_CS"/>
</dbReference>
<accession>A0A5C9A2Y4</accession>
<feature type="domain" description="AMP-binding enzyme C-terminal" evidence="4">
    <location>
        <begin position="440"/>
        <end position="515"/>
    </location>
</feature>
<dbReference type="EMBL" id="VRYZ01000001">
    <property type="protein sequence ID" value="TXS94439.1"/>
    <property type="molecule type" value="Genomic_DNA"/>
</dbReference>
<dbReference type="PANTHER" id="PTHR43201:SF5">
    <property type="entry name" value="MEDIUM-CHAIN ACYL-COA LIGASE ACSF2, MITOCHONDRIAL"/>
    <property type="match status" value="1"/>
</dbReference>
<feature type="domain" description="AMP-dependent synthetase/ligase" evidence="3">
    <location>
        <begin position="24"/>
        <end position="389"/>
    </location>
</feature>
<dbReference type="GO" id="GO:0031956">
    <property type="term" value="F:medium-chain fatty acid-CoA ligase activity"/>
    <property type="evidence" value="ECO:0007669"/>
    <property type="project" value="TreeGrafter"/>
</dbReference>
<dbReference type="InterPro" id="IPR025110">
    <property type="entry name" value="AMP-bd_C"/>
</dbReference>
<evidence type="ECO:0000256" key="2">
    <source>
        <dbReference type="ARBA" id="ARBA00022598"/>
    </source>
</evidence>
<dbReference type="InterPro" id="IPR042099">
    <property type="entry name" value="ANL_N_sf"/>
</dbReference>
<dbReference type="Gene3D" id="3.30.300.30">
    <property type="match status" value="1"/>
</dbReference>
<evidence type="ECO:0000259" key="3">
    <source>
        <dbReference type="Pfam" id="PF00501"/>
    </source>
</evidence>
<sequence length="534" mass="58060">MKLSHAVGPTEPAIRDITMGELLAEAARACPDKPALIAGVHDPAARRQWTYAELYADAQAVARALSEDFEQGERVALWAGNIPEWVVIEFGAALAGVVLVTVNPSFQAKELQYVLTQSRTSGLLVQRNCRGNPLLAIAESVRSECPELRVLTCLDDYDSLLAHGRASSVELPSVRPGDPVMIQYTSGTTGFPKGALLHHRGLINVALFSTHRQGASPGGVIVNPMPLFHTSGCALGVLGSVGAQATLVLPELFDPGLMLELIETYGARNLVGVPTMLVAILEHPDYPERDLSSVEFIGSGASTVPQALVKRLESELNAPFMIAFGQTECSPTATHTCPDDSIEDKANTVGPPMPHTEARIVDPETGETVPVGTLGEFCTRGYHVMLEYFDMPEATEKTIDAEGWLHTGDLCTMDERGYCTVEGRLKDMIIRGGENIYPREIEEALFRHPSVGEVAVVGLPHDRWGEEIGCFLRPAPGESLNQEALFSYLRENLSPQKTPRLWFEVDAFPLTGSGKIQKFKLRELWRDGACQPLG</sequence>
<evidence type="ECO:0000313" key="6">
    <source>
        <dbReference type="Proteomes" id="UP000321933"/>
    </source>
</evidence>
<dbReference type="RefSeq" id="WP_148062295.1">
    <property type="nucleotide sequence ID" value="NZ_VRYZ01000001.1"/>
</dbReference>
<dbReference type="AlphaFoldDB" id="A0A5C9A2Y4"/>
<dbReference type="Proteomes" id="UP000321933">
    <property type="component" value="Unassembled WGS sequence"/>
</dbReference>
<reference evidence="5 6" key="1">
    <citation type="submission" date="2019-08" db="EMBL/GenBank/DDBJ databases">
        <title>Parahaliea maris sp. nov., isolated from the surface seawater.</title>
        <authorList>
            <person name="Liu Y."/>
        </authorList>
    </citation>
    <scope>NUCLEOTIDE SEQUENCE [LARGE SCALE GENOMIC DNA]</scope>
    <source>
        <strain evidence="5 6">S2-26</strain>
    </source>
</reference>
<proteinExistence type="inferred from homology"/>
<dbReference type="GO" id="GO:0006631">
    <property type="term" value="P:fatty acid metabolic process"/>
    <property type="evidence" value="ECO:0007669"/>
    <property type="project" value="TreeGrafter"/>
</dbReference>